<name>A0A0E9PHV5_ANGAN</name>
<proteinExistence type="predicted"/>
<protein>
    <submittedName>
        <fullName evidence="1">Uncharacterized protein</fullName>
    </submittedName>
</protein>
<sequence length="17" mass="1878">MGGNLSRCLKRIQFSPA</sequence>
<reference evidence="1" key="1">
    <citation type="submission" date="2014-11" db="EMBL/GenBank/DDBJ databases">
        <authorList>
            <person name="Amaro Gonzalez C."/>
        </authorList>
    </citation>
    <scope>NUCLEOTIDE SEQUENCE</scope>
</reference>
<dbReference type="EMBL" id="GBXM01104376">
    <property type="protein sequence ID" value="JAH04201.1"/>
    <property type="molecule type" value="Transcribed_RNA"/>
</dbReference>
<dbReference type="AlphaFoldDB" id="A0A0E9PHV5"/>
<accession>A0A0E9PHV5</accession>
<organism evidence="1">
    <name type="scientific">Anguilla anguilla</name>
    <name type="common">European freshwater eel</name>
    <name type="synonym">Muraena anguilla</name>
    <dbReference type="NCBI Taxonomy" id="7936"/>
    <lineage>
        <taxon>Eukaryota</taxon>
        <taxon>Metazoa</taxon>
        <taxon>Chordata</taxon>
        <taxon>Craniata</taxon>
        <taxon>Vertebrata</taxon>
        <taxon>Euteleostomi</taxon>
        <taxon>Actinopterygii</taxon>
        <taxon>Neopterygii</taxon>
        <taxon>Teleostei</taxon>
        <taxon>Anguilliformes</taxon>
        <taxon>Anguillidae</taxon>
        <taxon>Anguilla</taxon>
    </lineage>
</organism>
<reference evidence="1" key="2">
    <citation type="journal article" date="2015" name="Fish Shellfish Immunol.">
        <title>Early steps in the European eel (Anguilla anguilla)-Vibrio vulnificus interaction in the gills: Role of the RtxA13 toxin.</title>
        <authorList>
            <person name="Callol A."/>
            <person name="Pajuelo D."/>
            <person name="Ebbesson L."/>
            <person name="Teles M."/>
            <person name="MacKenzie S."/>
            <person name="Amaro C."/>
        </authorList>
    </citation>
    <scope>NUCLEOTIDE SEQUENCE</scope>
</reference>
<evidence type="ECO:0000313" key="1">
    <source>
        <dbReference type="EMBL" id="JAH04201.1"/>
    </source>
</evidence>